<sequence>MFGAIASSTVLTSCVPASHPSPAPLGVRIDGGVLRVIIPDCPGEGFTEASVTPIDAELSLPEAWTGGGIVVDLDGSVALSPSDWTSVTGSYDGLEWFDVVFRGPKRSAATVVDDLDEVHGLPEGVYRVDDLKNMSMAEYREYLREEFPCP</sequence>
<evidence type="ECO:0000313" key="2">
    <source>
        <dbReference type="Proteomes" id="UP000698059"/>
    </source>
</evidence>
<proteinExistence type="predicted"/>
<name>A0ABS2LIH8_9CELL</name>
<organism evidence="1 2">
    <name type="scientific">Oerskovia jenensis</name>
    <dbReference type="NCBI Taxonomy" id="162169"/>
    <lineage>
        <taxon>Bacteria</taxon>
        <taxon>Bacillati</taxon>
        <taxon>Actinomycetota</taxon>
        <taxon>Actinomycetes</taxon>
        <taxon>Micrococcales</taxon>
        <taxon>Cellulomonadaceae</taxon>
        <taxon>Oerskovia</taxon>
    </lineage>
</organism>
<dbReference type="EMBL" id="JAFBBO010000001">
    <property type="protein sequence ID" value="MBM7480235.1"/>
    <property type="molecule type" value="Genomic_DNA"/>
</dbReference>
<reference evidence="1 2" key="1">
    <citation type="submission" date="2021-01" db="EMBL/GenBank/DDBJ databases">
        <title>Sequencing the genomes of 1000 actinobacteria strains.</title>
        <authorList>
            <person name="Klenk H.-P."/>
        </authorList>
    </citation>
    <scope>NUCLEOTIDE SEQUENCE [LARGE SCALE GENOMIC DNA]</scope>
    <source>
        <strain evidence="1 2">DSM 46000</strain>
    </source>
</reference>
<evidence type="ECO:0008006" key="3">
    <source>
        <dbReference type="Google" id="ProtNLM"/>
    </source>
</evidence>
<gene>
    <name evidence="1" type="ORF">JOD49_003155</name>
</gene>
<keyword evidence="2" id="KW-1185">Reference proteome</keyword>
<protein>
    <recommendedName>
        <fullName evidence="3">Lipoprotein</fullName>
    </recommendedName>
</protein>
<accession>A0ABS2LIH8</accession>
<dbReference type="Proteomes" id="UP000698059">
    <property type="component" value="Unassembled WGS sequence"/>
</dbReference>
<dbReference type="RefSeq" id="WP_205308040.1">
    <property type="nucleotide sequence ID" value="NZ_BAAAVF010000020.1"/>
</dbReference>
<evidence type="ECO:0000313" key="1">
    <source>
        <dbReference type="EMBL" id="MBM7480235.1"/>
    </source>
</evidence>
<comment type="caution">
    <text evidence="1">The sequence shown here is derived from an EMBL/GenBank/DDBJ whole genome shotgun (WGS) entry which is preliminary data.</text>
</comment>